<dbReference type="eggNOG" id="COG2199">
    <property type="taxonomic scope" value="Bacteria"/>
</dbReference>
<dbReference type="SUPFAM" id="SSF55073">
    <property type="entry name" value="Nucleotide cyclase"/>
    <property type="match status" value="1"/>
</dbReference>
<dbReference type="Gene3D" id="3.30.70.270">
    <property type="match status" value="1"/>
</dbReference>
<dbReference type="Proteomes" id="UP000009175">
    <property type="component" value="Chromosome"/>
</dbReference>
<dbReference type="PANTHER" id="PTHR45138">
    <property type="entry name" value="REGULATORY COMPONENTS OF SENSORY TRANSDUCTION SYSTEM"/>
    <property type="match status" value="1"/>
</dbReference>
<name>A1S4I5_SHEAM</name>
<evidence type="ECO:0000313" key="4">
    <source>
        <dbReference type="EMBL" id="ABL99291.1"/>
    </source>
</evidence>
<dbReference type="NCBIfam" id="TIGR00254">
    <property type="entry name" value="GGDEF"/>
    <property type="match status" value="1"/>
</dbReference>
<evidence type="ECO:0000256" key="1">
    <source>
        <dbReference type="ARBA" id="ARBA00012528"/>
    </source>
</evidence>
<proteinExistence type="predicted"/>
<accession>A1S4I5</accession>
<keyword evidence="5" id="KW-1185">Reference proteome</keyword>
<evidence type="ECO:0000256" key="2">
    <source>
        <dbReference type="SAM" id="Phobius"/>
    </source>
</evidence>
<dbReference type="AlphaFoldDB" id="A1S4I5"/>
<dbReference type="InterPro" id="IPR011623">
    <property type="entry name" value="7TMR_DISM_rcpt_extracell_dom1"/>
</dbReference>
<feature type="transmembrane region" description="Helical" evidence="2">
    <location>
        <begin position="212"/>
        <end position="231"/>
    </location>
</feature>
<organism evidence="4 5">
    <name type="scientific">Shewanella amazonensis (strain ATCC BAA-1098 / SB2B)</name>
    <dbReference type="NCBI Taxonomy" id="326297"/>
    <lineage>
        <taxon>Bacteria</taxon>
        <taxon>Pseudomonadati</taxon>
        <taxon>Pseudomonadota</taxon>
        <taxon>Gammaproteobacteria</taxon>
        <taxon>Alteromonadales</taxon>
        <taxon>Shewanellaceae</taxon>
        <taxon>Shewanella</taxon>
    </lineage>
</organism>
<reference evidence="4 5" key="1">
    <citation type="submission" date="2006-12" db="EMBL/GenBank/DDBJ databases">
        <title>Complete sequence of Shewanella amazonensis SB2B.</title>
        <authorList>
            <consortium name="US DOE Joint Genome Institute"/>
            <person name="Copeland A."/>
            <person name="Lucas S."/>
            <person name="Lapidus A."/>
            <person name="Barry K."/>
            <person name="Detter J.C."/>
            <person name="Glavina del Rio T."/>
            <person name="Hammon N."/>
            <person name="Israni S."/>
            <person name="Dalin E."/>
            <person name="Tice H."/>
            <person name="Pitluck S."/>
            <person name="Munk A.C."/>
            <person name="Brettin T."/>
            <person name="Bruce D."/>
            <person name="Han C."/>
            <person name="Tapia R."/>
            <person name="Gilna P."/>
            <person name="Schmutz J."/>
            <person name="Larimer F."/>
            <person name="Land M."/>
            <person name="Hauser L."/>
            <person name="Kyrpides N."/>
            <person name="Mikhailova N."/>
            <person name="Fredrickson J."/>
            <person name="Richardson P."/>
        </authorList>
    </citation>
    <scope>NUCLEOTIDE SEQUENCE [LARGE SCALE GENOMIC DNA]</scope>
    <source>
        <strain evidence="5">ATCC BAA-1098 / SB2B</strain>
    </source>
</reference>
<dbReference type="GO" id="GO:1902201">
    <property type="term" value="P:negative regulation of bacterial-type flagellum-dependent cell motility"/>
    <property type="evidence" value="ECO:0007669"/>
    <property type="project" value="TreeGrafter"/>
</dbReference>
<dbReference type="EMBL" id="CP000507">
    <property type="protein sequence ID" value="ABL99291.1"/>
    <property type="molecule type" value="Genomic_DNA"/>
</dbReference>
<sequence length="562" mass="62763">MAPSEQPRITTHIMARILAAILGIALLLPLLWSAKVNAAVALDAPYQFVAADDDVLPTAFDAVPDWLDKHKDIKRLPLSGGQFYLAVPFMVNENRSDWVVNLHNSIAEKVDYLVLGRDGSRQLASSGYYAPYQYLFDYGRNVTLRYGVEYWLLVRVESRYFSSFPKLEINPAPEHRQLTDGLAVAVLLCLGGLLFIAFYNLLIYGSTRDKAFLYYGLYVIVYLLGWAFTFHVPAQLLGIHAIGVHHVFFIGLPIFNILFYKHFLQLPSNSPRLWRLSQYLLWACILALPTSWLLISYTAIIASVLIGAWIVLAIVAGNVCLMKGFSPARYFIMAFSCLLLPAMLILPGNMGLTSDIIEYAEFATLAGGTADALLLSLALANKLKLLSEERKAYIEELSSAWEKARVDSLTQIGNRYAFDEYLQTCHTFGEAVTKPTALVLLDVDGIKKVNDTLGHQVGDELLRTLVQELKSLDIPKLKLFRVGGDEFALFLDGAFLSLVTSKLENIETIFARQGFTDAGVSFGYALDSEVHKSHEWLRSADTSMYSLKAEKRRELAVDAMEA</sequence>
<dbReference type="CDD" id="cd01949">
    <property type="entry name" value="GGDEF"/>
    <property type="match status" value="1"/>
</dbReference>
<feature type="transmembrane region" description="Helical" evidence="2">
    <location>
        <begin position="328"/>
        <end position="347"/>
    </location>
</feature>
<keyword evidence="2" id="KW-1133">Transmembrane helix</keyword>
<feature type="transmembrane region" description="Helical" evidence="2">
    <location>
        <begin position="279"/>
        <end position="295"/>
    </location>
</feature>
<dbReference type="EC" id="2.7.7.65" evidence="1"/>
<keyword evidence="2" id="KW-0812">Transmembrane</keyword>
<dbReference type="InterPro" id="IPR029787">
    <property type="entry name" value="Nucleotide_cyclase"/>
</dbReference>
<evidence type="ECO:0000259" key="3">
    <source>
        <dbReference type="PROSITE" id="PS50887"/>
    </source>
</evidence>
<dbReference type="HOGENOM" id="CLU_485494_0_0_6"/>
<dbReference type="GO" id="GO:0005886">
    <property type="term" value="C:plasma membrane"/>
    <property type="evidence" value="ECO:0007669"/>
    <property type="project" value="TreeGrafter"/>
</dbReference>
<dbReference type="PANTHER" id="PTHR45138:SF24">
    <property type="entry name" value="DIGUANYLATE CYCLASE DGCC-RELATED"/>
    <property type="match status" value="1"/>
</dbReference>
<dbReference type="Pfam" id="PF07695">
    <property type="entry name" value="7TMR-DISM_7TM"/>
    <property type="match status" value="1"/>
</dbReference>
<feature type="transmembrane region" description="Helical" evidence="2">
    <location>
        <begin position="301"/>
        <end position="321"/>
    </location>
</feature>
<dbReference type="GO" id="GO:0043709">
    <property type="term" value="P:cell adhesion involved in single-species biofilm formation"/>
    <property type="evidence" value="ECO:0007669"/>
    <property type="project" value="TreeGrafter"/>
</dbReference>
<feature type="transmembrane region" description="Helical" evidence="2">
    <location>
        <begin position="182"/>
        <end position="205"/>
    </location>
</feature>
<dbReference type="InterPro" id="IPR050469">
    <property type="entry name" value="Diguanylate_Cyclase"/>
</dbReference>
<feature type="domain" description="GGDEF" evidence="3">
    <location>
        <begin position="434"/>
        <end position="560"/>
    </location>
</feature>
<dbReference type="Pfam" id="PF00990">
    <property type="entry name" value="GGDEF"/>
    <property type="match status" value="1"/>
</dbReference>
<dbReference type="InterPro" id="IPR000160">
    <property type="entry name" value="GGDEF_dom"/>
</dbReference>
<keyword evidence="2" id="KW-0472">Membrane</keyword>
<dbReference type="InterPro" id="IPR043128">
    <property type="entry name" value="Rev_trsase/Diguanyl_cyclase"/>
</dbReference>
<protein>
    <recommendedName>
        <fullName evidence="1">diguanylate cyclase</fullName>
        <ecNumber evidence="1">2.7.7.65</ecNumber>
    </recommendedName>
</protein>
<dbReference type="KEGG" id="saz:Sama_1084"/>
<dbReference type="SMART" id="SM00267">
    <property type="entry name" value="GGDEF"/>
    <property type="match status" value="1"/>
</dbReference>
<dbReference type="PROSITE" id="PS50887">
    <property type="entry name" value="GGDEF"/>
    <property type="match status" value="1"/>
</dbReference>
<feature type="transmembrane region" description="Helical" evidence="2">
    <location>
        <begin position="237"/>
        <end position="259"/>
    </location>
</feature>
<dbReference type="STRING" id="326297.Sama_1084"/>
<dbReference type="GO" id="GO:0052621">
    <property type="term" value="F:diguanylate cyclase activity"/>
    <property type="evidence" value="ECO:0007669"/>
    <property type="project" value="UniProtKB-EC"/>
</dbReference>
<gene>
    <name evidence="4" type="ordered locus">Sama_1084</name>
</gene>
<evidence type="ECO:0000313" key="5">
    <source>
        <dbReference type="Proteomes" id="UP000009175"/>
    </source>
</evidence>